<dbReference type="AlphaFoldDB" id="A0A401H6A3"/>
<dbReference type="Proteomes" id="UP000287166">
    <property type="component" value="Unassembled WGS sequence"/>
</dbReference>
<accession>A0A401H6A3</accession>
<dbReference type="EMBL" id="BFAD01000017">
    <property type="protein sequence ID" value="GBE89942.1"/>
    <property type="molecule type" value="Genomic_DNA"/>
</dbReference>
<dbReference type="GeneID" id="38786859"/>
<keyword evidence="2" id="KW-1185">Reference proteome</keyword>
<sequence>MGGLDAHPAGDPPASIFFFAAQLSQISQVFMVQAQSEAVSVRIILPLLRDIPVLAQVEIHLATARTMEGGHRMIPQIANHLLAVIPHSLIAHVLYDDPTVCEDFGLGHPPGGLPDIVFIAIRNLAPSG</sequence>
<evidence type="ECO:0000313" key="2">
    <source>
        <dbReference type="Proteomes" id="UP000287166"/>
    </source>
</evidence>
<proteinExistence type="predicted"/>
<name>A0A401H6A3_9APHY</name>
<reference evidence="1 2" key="1">
    <citation type="journal article" date="2018" name="Sci. Rep.">
        <title>Genome sequence of the cauliflower mushroom Sparassis crispa (Hanabiratake) and its association with beneficial usage.</title>
        <authorList>
            <person name="Kiyama R."/>
            <person name="Furutani Y."/>
            <person name="Kawaguchi K."/>
            <person name="Nakanishi T."/>
        </authorList>
    </citation>
    <scope>NUCLEOTIDE SEQUENCE [LARGE SCALE GENOMIC DNA]</scope>
</reference>
<gene>
    <name evidence="1" type="ORF">SCP_1702680</name>
</gene>
<comment type="caution">
    <text evidence="1">The sequence shown here is derived from an EMBL/GenBank/DDBJ whole genome shotgun (WGS) entry which is preliminary data.</text>
</comment>
<dbReference type="RefSeq" id="XP_027620855.1">
    <property type="nucleotide sequence ID" value="XM_027765054.1"/>
</dbReference>
<organism evidence="1 2">
    <name type="scientific">Sparassis crispa</name>
    <dbReference type="NCBI Taxonomy" id="139825"/>
    <lineage>
        <taxon>Eukaryota</taxon>
        <taxon>Fungi</taxon>
        <taxon>Dikarya</taxon>
        <taxon>Basidiomycota</taxon>
        <taxon>Agaricomycotina</taxon>
        <taxon>Agaricomycetes</taxon>
        <taxon>Polyporales</taxon>
        <taxon>Sparassidaceae</taxon>
        <taxon>Sparassis</taxon>
    </lineage>
</organism>
<dbReference type="InParanoid" id="A0A401H6A3"/>
<evidence type="ECO:0000313" key="1">
    <source>
        <dbReference type="EMBL" id="GBE89942.1"/>
    </source>
</evidence>
<protein>
    <submittedName>
        <fullName evidence="1">Uncharacterized protein</fullName>
    </submittedName>
</protein>